<evidence type="ECO:0000256" key="4">
    <source>
        <dbReference type="ARBA" id="ARBA00022989"/>
    </source>
</evidence>
<dbReference type="RefSeq" id="WP_108174079.1">
    <property type="nucleotide sequence ID" value="NZ_PZZL01000001.1"/>
</dbReference>
<evidence type="ECO:0000259" key="7">
    <source>
        <dbReference type="Pfam" id="PF09335"/>
    </source>
</evidence>
<evidence type="ECO:0000313" key="9">
    <source>
        <dbReference type="Proteomes" id="UP000241808"/>
    </source>
</evidence>
<name>A0A2T4ZI19_9HYPH</name>
<dbReference type="PANTHER" id="PTHR12677:SF59">
    <property type="entry name" value="GOLGI APPARATUS MEMBRANE PROTEIN TVP38-RELATED"/>
    <property type="match status" value="1"/>
</dbReference>
<feature type="transmembrane region" description="Helical" evidence="6">
    <location>
        <begin position="55"/>
        <end position="79"/>
    </location>
</feature>
<comment type="similarity">
    <text evidence="6">Belongs to the TVP38/TMEM64 family.</text>
</comment>
<dbReference type="AlphaFoldDB" id="A0A2T4ZI19"/>
<gene>
    <name evidence="8" type="ORF">C8P69_101290</name>
</gene>
<protein>
    <recommendedName>
        <fullName evidence="6">TVP38/TMEM64 family membrane protein</fullName>
    </recommendedName>
</protein>
<dbReference type="InterPro" id="IPR015414">
    <property type="entry name" value="TMEM64"/>
</dbReference>
<evidence type="ECO:0000256" key="6">
    <source>
        <dbReference type="RuleBase" id="RU366058"/>
    </source>
</evidence>
<keyword evidence="4 6" id="KW-1133">Transmembrane helix</keyword>
<feature type="transmembrane region" description="Helical" evidence="6">
    <location>
        <begin position="170"/>
        <end position="195"/>
    </location>
</feature>
<dbReference type="OrthoDB" id="9779114at2"/>
<dbReference type="PANTHER" id="PTHR12677">
    <property type="entry name" value="GOLGI APPARATUS MEMBRANE PROTEIN TVP38-RELATED"/>
    <property type="match status" value="1"/>
</dbReference>
<comment type="subcellular location">
    <subcellularLocation>
        <location evidence="1 6">Cell membrane</location>
        <topology evidence="1 6">Multi-pass membrane protein</topology>
    </subcellularLocation>
</comment>
<feature type="transmembrane region" description="Helical" evidence="6">
    <location>
        <begin position="207"/>
        <end position="227"/>
    </location>
</feature>
<dbReference type="InterPro" id="IPR032816">
    <property type="entry name" value="VTT_dom"/>
</dbReference>
<dbReference type="Pfam" id="PF09335">
    <property type="entry name" value="VTT_dom"/>
    <property type="match status" value="1"/>
</dbReference>
<accession>A0A2T4ZI19</accession>
<evidence type="ECO:0000256" key="1">
    <source>
        <dbReference type="ARBA" id="ARBA00004651"/>
    </source>
</evidence>
<comment type="caution">
    <text evidence="8">The sequence shown here is derived from an EMBL/GenBank/DDBJ whole genome shotgun (WGS) entry which is preliminary data.</text>
</comment>
<feature type="transmembrane region" description="Helical" evidence="6">
    <location>
        <begin position="138"/>
        <end position="163"/>
    </location>
</feature>
<feature type="transmembrane region" description="Helical" evidence="6">
    <location>
        <begin position="86"/>
        <end position="111"/>
    </location>
</feature>
<dbReference type="Proteomes" id="UP000241808">
    <property type="component" value="Unassembled WGS sequence"/>
</dbReference>
<keyword evidence="5 6" id="KW-0472">Membrane</keyword>
<proteinExistence type="inferred from homology"/>
<evidence type="ECO:0000313" key="8">
    <source>
        <dbReference type="EMBL" id="PTM61620.1"/>
    </source>
</evidence>
<organism evidence="8 9">
    <name type="scientific">Phreatobacter oligotrophus</name>
    <dbReference type="NCBI Taxonomy" id="1122261"/>
    <lineage>
        <taxon>Bacteria</taxon>
        <taxon>Pseudomonadati</taxon>
        <taxon>Pseudomonadota</taxon>
        <taxon>Alphaproteobacteria</taxon>
        <taxon>Hyphomicrobiales</taxon>
        <taxon>Phreatobacteraceae</taxon>
        <taxon>Phreatobacter</taxon>
    </lineage>
</organism>
<keyword evidence="2 6" id="KW-1003">Cell membrane</keyword>
<evidence type="ECO:0000256" key="2">
    <source>
        <dbReference type="ARBA" id="ARBA00022475"/>
    </source>
</evidence>
<reference evidence="8 9" key="1">
    <citation type="submission" date="2018-04" db="EMBL/GenBank/DDBJ databases">
        <title>Genomic Encyclopedia of Archaeal and Bacterial Type Strains, Phase II (KMG-II): from individual species to whole genera.</title>
        <authorList>
            <person name="Goeker M."/>
        </authorList>
    </citation>
    <scope>NUCLEOTIDE SEQUENCE [LARGE SCALE GENOMIC DNA]</scope>
    <source>
        <strain evidence="8 9">DSM 25521</strain>
    </source>
</reference>
<keyword evidence="3 6" id="KW-0812">Transmembrane</keyword>
<keyword evidence="9" id="KW-1185">Reference proteome</keyword>
<evidence type="ECO:0000256" key="5">
    <source>
        <dbReference type="ARBA" id="ARBA00023136"/>
    </source>
</evidence>
<dbReference type="EMBL" id="PZZL01000001">
    <property type="protein sequence ID" value="PTM61620.1"/>
    <property type="molecule type" value="Genomic_DNA"/>
</dbReference>
<evidence type="ECO:0000256" key="3">
    <source>
        <dbReference type="ARBA" id="ARBA00022692"/>
    </source>
</evidence>
<feature type="domain" description="VTT" evidence="7">
    <location>
        <begin position="74"/>
        <end position="190"/>
    </location>
</feature>
<sequence length="242" mass="25098">MALKTYLRDKRLWAAIGLICLLVGLRWSGLADQLTLETLRTHRGGLQDLVARHPVGSALAYIAVYVAAVALSLPGAVFLTLSGGFLFGALSGTLFTVVAATLGASLIFLFARTVFGADALERFGPAAAAMAAGVRRNAAAYLLVLRLVPIFPFFLVNLVPALIGVPLRTYVATTFVGIIPATAVFSVTGAGLGAVLDSGETLSPASILTPEIIAGLCGLALLSLVAIPLKKWLSRSGETPVP</sequence>
<dbReference type="GO" id="GO:0005886">
    <property type="term" value="C:plasma membrane"/>
    <property type="evidence" value="ECO:0007669"/>
    <property type="project" value="UniProtKB-SubCell"/>
</dbReference>